<reference evidence="3 4" key="1">
    <citation type="submission" date="2021-04" db="EMBL/GenBank/DDBJ databases">
        <authorList>
            <person name="Bliznina A."/>
        </authorList>
    </citation>
    <scope>NUCLEOTIDE SEQUENCE [LARGE SCALE GENOMIC DNA]</scope>
</reference>
<evidence type="ECO:0000256" key="1">
    <source>
        <dbReference type="ARBA" id="ARBA00006484"/>
    </source>
</evidence>
<dbReference type="PRINTS" id="PR00081">
    <property type="entry name" value="GDHRDH"/>
</dbReference>
<dbReference type="SUPFAM" id="SSF51735">
    <property type="entry name" value="NAD(P)-binding Rossmann-fold domains"/>
    <property type="match status" value="1"/>
</dbReference>
<evidence type="ECO:0000256" key="2">
    <source>
        <dbReference type="ARBA" id="ARBA00023002"/>
    </source>
</evidence>
<sequence>MLDAKGKAILVTGCDSGFGFILAKDLKNMGCKVFASVINEKGDSAKTLKGNGITVFQCDVSKDQDIEKLIEVIEKELDGKPLWGIVNNAGISAFGDVEWTSIEIYKKLMDVNVWGVARVSKALIPLMRNEGGRIVVMASGLGRIMQPSRSPYAISKWAVEALGEALRLELHKYSIDVSILEPGNYLGGTQILNPERIKELTEKLWSGVDDRTRKYYPRDVFEKRVQELTGSCQNSREQ</sequence>
<dbReference type="Pfam" id="PF00106">
    <property type="entry name" value="adh_short"/>
    <property type="match status" value="1"/>
</dbReference>
<dbReference type="PANTHER" id="PTHR43313">
    <property type="entry name" value="SHORT-CHAIN DEHYDROGENASE/REDUCTASE FAMILY 9C"/>
    <property type="match status" value="1"/>
</dbReference>
<evidence type="ECO:0000313" key="3">
    <source>
        <dbReference type="EMBL" id="CAG5108240.1"/>
    </source>
</evidence>
<gene>
    <name evidence="3" type="ORF">OKIOD_LOCUS12466</name>
</gene>
<keyword evidence="4" id="KW-1185">Reference proteome</keyword>
<protein>
    <submittedName>
        <fullName evidence="3">Oidioi.mRNA.OKI2018_I69.chr1.g3701.t1.cds</fullName>
    </submittedName>
</protein>
<organism evidence="3 4">
    <name type="scientific">Oikopleura dioica</name>
    <name type="common">Tunicate</name>
    <dbReference type="NCBI Taxonomy" id="34765"/>
    <lineage>
        <taxon>Eukaryota</taxon>
        <taxon>Metazoa</taxon>
        <taxon>Chordata</taxon>
        <taxon>Tunicata</taxon>
        <taxon>Appendicularia</taxon>
        <taxon>Copelata</taxon>
        <taxon>Oikopleuridae</taxon>
        <taxon>Oikopleura</taxon>
    </lineage>
</organism>
<dbReference type="InterPro" id="IPR002347">
    <property type="entry name" value="SDR_fam"/>
</dbReference>
<keyword evidence="2" id="KW-0560">Oxidoreductase</keyword>
<evidence type="ECO:0000313" key="4">
    <source>
        <dbReference type="Proteomes" id="UP001158576"/>
    </source>
</evidence>
<comment type="similarity">
    <text evidence="1">Belongs to the short-chain dehydrogenases/reductases (SDR) family.</text>
</comment>
<dbReference type="InterPro" id="IPR036291">
    <property type="entry name" value="NAD(P)-bd_dom_sf"/>
</dbReference>
<dbReference type="PANTHER" id="PTHR43313:SF36">
    <property type="entry name" value="D-BETA-HYDROXYBUTYRATE DEHYDROGENASE, MITOCHONDRIAL"/>
    <property type="match status" value="1"/>
</dbReference>
<dbReference type="Proteomes" id="UP001158576">
    <property type="component" value="Chromosome 1"/>
</dbReference>
<dbReference type="EMBL" id="OU015566">
    <property type="protein sequence ID" value="CAG5108240.1"/>
    <property type="molecule type" value="Genomic_DNA"/>
</dbReference>
<dbReference type="Gene3D" id="3.40.50.720">
    <property type="entry name" value="NAD(P)-binding Rossmann-like Domain"/>
    <property type="match status" value="1"/>
</dbReference>
<dbReference type="PROSITE" id="PS00061">
    <property type="entry name" value="ADH_SHORT"/>
    <property type="match status" value="1"/>
</dbReference>
<accession>A0ABN7SV01</accession>
<name>A0ABN7SV01_OIKDI</name>
<dbReference type="InterPro" id="IPR020904">
    <property type="entry name" value="Sc_DH/Rdtase_CS"/>
</dbReference>
<proteinExistence type="inferred from homology"/>